<dbReference type="KEGG" id="xau:Xaut_0229"/>
<feature type="domain" description="Anti-bacteriophage protein A/HamA C-terminal" evidence="1">
    <location>
        <begin position="83"/>
        <end position="356"/>
    </location>
</feature>
<dbReference type="EMBL" id="CP000781">
    <property type="protein sequence ID" value="ABS65487.1"/>
    <property type="molecule type" value="Genomic_DNA"/>
</dbReference>
<sequence>MTKASQIPVPDLLDTLLFSCEPIGRRRGKGIFFDAKGDRAFGSRMRNLLSVSAKAVCRMINIAFETLIDDSLSKITNVAQLKALLNKRVLSFVNDFEDGRWLSSRFQSYLWDNIAQTALSERERLALADQSHSALVAAARNLRLTDKDEVGQGSEIAEVFLYGIMKNHYKALPVVPKIFYKQNSQDNAKGADSVHIVVSDDGEDFTLWFGEAKFYNSIADARLDSVVNSVYSSLDTGKLKKENAIITNVSDLDQLVMAEALRAKIKAALSSQVSIDHLKPKIHVPILIIHQCAETAKCAELSDQYRQAISAHHTERAEAYFLKQLSGSSKVHKYGNIQFHLILFPVPDKKAIVDTFLGAVSFYKGAA</sequence>
<evidence type="ECO:0000313" key="3">
    <source>
        <dbReference type="Proteomes" id="UP000002417"/>
    </source>
</evidence>
<organism evidence="2 3">
    <name type="scientific">Xanthobacter autotrophicus (strain ATCC BAA-1158 / Py2)</name>
    <dbReference type="NCBI Taxonomy" id="78245"/>
    <lineage>
        <taxon>Bacteria</taxon>
        <taxon>Pseudomonadati</taxon>
        <taxon>Pseudomonadota</taxon>
        <taxon>Alphaproteobacteria</taxon>
        <taxon>Hyphomicrobiales</taxon>
        <taxon>Xanthobacteraceae</taxon>
        <taxon>Xanthobacter</taxon>
    </lineage>
</organism>
<dbReference type="Proteomes" id="UP000002417">
    <property type="component" value="Chromosome"/>
</dbReference>
<protein>
    <recommendedName>
        <fullName evidence="1">Anti-bacteriophage protein A/HamA C-terminal domain-containing protein</fullName>
    </recommendedName>
</protein>
<name>A7IBU4_XANP2</name>
<evidence type="ECO:0000313" key="2">
    <source>
        <dbReference type="EMBL" id="ABS65487.1"/>
    </source>
</evidence>
<reference evidence="2 3" key="1">
    <citation type="submission" date="2007-07" db="EMBL/GenBank/DDBJ databases">
        <title>Complete sequence of chromosome of Xanthobacter autotrophicus Py2.</title>
        <authorList>
            <consortium name="US DOE Joint Genome Institute"/>
            <person name="Copeland A."/>
            <person name="Lucas S."/>
            <person name="Lapidus A."/>
            <person name="Barry K."/>
            <person name="Glavina del Rio T."/>
            <person name="Hammon N."/>
            <person name="Israni S."/>
            <person name="Dalin E."/>
            <person name="Tice H."/>
            <person name="Pitluck S."/>
            <person name="Sims D."/>
            <person name="Brettin T."/>
            <person name="Bruce D."/>
            <person name="Detter J.C."/>
            <person name="Han C."/>
            <person name="Tapia R."/>
            <person name="Brainard J."/>
            <person name="Schmutz J."/>
            <person name="Larimer F."/>
            <person name="Land M."/>
            <person name="Hauser L."/>
            <person name="Kyrpides N."/>
            <person name="Kim E."/>
            <person name="Ensigns S.A."/>
            <person name="Richardson P."/>
        </authorList>
    </citation>
    <scope>NUCLEOTIDE SEQUENCE [LARGE SCALE GENOMIC DNA]</scope>
    <source>
        <strain evidence="3">ATCC BAA-1158 / Py2</strain>
    </source>
</reference>
<dbReference type="HOGENOM" id="CLU_064309_0_0_5"/>
<proteinExistence type="predicted"/>
<dbReference type="eggNOG" id="ENOG502Z96M">
    <property type="taxonomic scope" value="Bacteria"/>
</dbReference>
<dbReference type="InterPro" id="IPR014976">
    <property type="entry name" value="AbpA_HamA_C"/>
</dbReference>
<dbReference type="AlphaFoldDB" id="A7IBU4"/>
<keyword evidence="3" id="KW-1185">Reference proteome</keyword>
<dbReference type="Pfam" id="PF08878">
    <property type="entry name" value="HamA"/>
    <property type="match status" value="1"/>
</dbReference>
<accession>A7IBU4</accession>
<dbReference type="STRING" id="78245.Xaut_0229"/>
<gene>
    <name evidence="2" type="ordered locus">Xaut_0229</name>
</gene>
<evidence type="ECO:0000259" key="1">
    <source>
        <dbReference type="Pfam" id="PF08878"/>
    </source>
</evidence>